<organism evidence="2 3">
    <name type="scientific">Xylaria flabelliformis</name>
    <dbReference type="NCBI Taxonomy" id="2512241"/>
    <lineage>
        <taxon>Eukaryota</taxon>
        <taxon>Fungi</taxon>
        <taxon>Dikarya</taxon>
        <taxon>Ascomycota</taxon>
        <taxon>Pezizomycotina</taxon>
        <taxon>Sordariomycetes</taxon>
        <taxon>Xylariomycetidae</taxon>
        <taxon>Xylariales</taxon>
        <taxon>Xylariaceae</taxon>
        <taxon>Xylaria</taxon>
    </lineage>
</organism>
<proteinExistence type="predicted"/>
<keyword evidence="3" id="KW-1185">Reference proteome</keyword>
<dbReference type="OrthoDB" id="5404489at2759"/>
<dbReference type="Proteomes" id="UP000319160">
    <property type="component" value="Unassembled WGS sequence"/>
</dbReference>
<protein>
    <submittedName>
        <fullName evidence="2">Uncharacterized protein</fullName>
    </submittedName>
</protein>
<dbReference type="AlphaFoldDB" id="A0A553HL04"/>
<feature type="compositionally biased region" description="Polar residues" evidence="1">
    <location>
        <begin position="20"/>
        <end position="29"/>
    </location>
</feature>
<feature type="region of interest" description="Disordered" evidence="1">
    <location>
        <begin position="1"/>
        <end position="67"/>
    </location>
</feature>
<dbReference type="EMBL" id="VFLP01000083">
    <property type="protein sequence ID" value="TRX88635.1"/>
    <property type="molecule type" value="Genomic_DNA"/>
</dbReference>
<gene>
    <name evidence="2" type="ORF">FHL15_010494</name>
</gene>
<evidence type="ECO:0000256" key="1">
    <source>
        <dbReference type="SAM" id="MobiDB-lite"/>
    </source>
</evidence>
<evidence type="ECO:0000313" key="3">
    <source>
        <dbReference type="Proteomes" id="UP000319160"/>
    </source>
</evidence>
<comment type="caution">
    <text evidence="2">The sequence shown here is derived from an EMBL/GenBank/DDBJ whole genome shotgun (WGS) entry which is preliminary data.</text>
</comment>
<reference evidence="3" key="1">
    <citation type="submission" date="2019-06" db="EMBL/GenBank/DDBJ databases">
        <title>Draft genome sequence of the griseofulvin-producing fungus Xylaria cubensis strain G536.</title>
        <authorList>
            <person name="Mead M.E."/>
            <person name="Raja H.A."/>
            <person name="Steenwyk J.L."/>
            <person name="Knowles S.L."/>
            <person name="Oberlies N.H."/>
            <person name="Rokas A."/>
        </authorList>
    </citation>
    <scope>NUCLEOTIDE SEQUENCE [LARGE SCALE GENOMIC DNA]</scope>
    <source>
        <strain evidence="3">G536</strain>
    </source>
</reference>
<accession>A0A553HL04</accession>
<sequence length="330" mass="36615">MPPAKKPKVSKSPANAHSAPLQTGTGNSSKAKRKHADANDAAVNDSENDQTRKQPKQANSPDHSVSSTYTASSHEILFGIPWLSFQSPFEGEMCLEVATPSIKYEKGCIRLHGPRGHWNMDAMFSLSFASIESIIIMRNRKLSAGKKKAYEVLIVPTNATGVTPIRQRHAQIITFNLPDQKIDAQVYGSMTSGIDKNTLVLSLFKNAINERLAEFNKTVTDFSQENKTSNPLLRIETTLEPVLDTDKKTKGLLQFLDSEILFRAKAVTLCIPAQQLNEVRLAIASDMRKGIVGANLVLFVPRPLEATTLSDRPGHRILRLREESTRNWLE</sequence>
<name>A0A553HL04_9PEZI</name>
<feature type="compositionally biased region" description="Polar residues" evidence="1">
    <location>
        <begin position="56"/>
        <end position="67"/>
    </location>
</feature>
<evidence type="ECO:0000313" key="2">
    <source>
        <dbReference type="EMBL" id="TRX88635.1"/>
    </source>
</evidence>